<gene>
    <name evidence="1" type="ORF">DHETER_LOCUS5212</name>
</gene>
<feature type="non-terminal residue" evidence="1">
    <location>
        <position position="83"/>
    </location>
</feature>
<dbReference type="Proteomes" id="UP000789702">
    <property type="component" value="Unassembled WGS sequence"/>
</dbReference>
<reference evidence="1" key="1">
    <citation type="submission" date="2021-06" db="EMBL/GenBank/DDBJ databases">
        <authorList>
            <person name="Kallberg Y."/>
            <person name="Tangrot J."/>
            <person name="Rosling A."/>
        </authorList>
    </citation>
    <scope>NUCLEOTIDE SEQUENCE</scope>
    <source>
        <strain evidence="1">IL203A</strain>
    </source>
</reference>
<sequence>MTSRKNNKDRKDQGCHLLPSFFTDASLLNDILSKSFGKKESESPTSTPKKKKVPVFDKDAVDEYRHHGANTNMTKFAKAEQEY</sequence>
<accession>A0ACA9LWP0</accession>
<dbReference type="EMBL" id="CAJVPU010005649">
    <property type="protein sequence ID" value="CAG8550679.1"/>
    <property type="molecule type" value="Genomic_DNA"/>
</dbReference>
<protein>
    <submittedName>
        <fullName evidence="1">2792_t:CDS:1</fullName>
    </submittedName>
</protein>
<organism evidence="1 2">
    <name type="scientific">Dentiscutata heterogama</name>
    <dbReference type="NCBI Taxonomy" id="1316150"/>
    <lineage>
        <taxon>Eukaryota</taxon>
        <taxon>Fungi</taxon>
        <taxon>Fungi incertae sedis</taxon>
        <taxon>Mucoromycota</taxon>
        <taxon>Glomeromycotina</taxon>
        <taxon>Glomeromycetes</taxon>
        <taxon>Diversisporales</taxon>
        <taxon>Gigasporaceae</taxon>
        <taxon>Dentiscutata</taxon>
    </lineage>
</organism>
<name>A0ACA9LWP0_9GLOM</name>
<evidence type="ECO:0000313" key="2">
    <source>
        <dbReference type="Proteomes" id="UP000789702"/>
    </source>
</evidence>
<keyword evidence="2" id="KW-1185">Reference proteome</keyword>
<proteinExistence type="predicted"/>
<comment type="caution">
    <text evidence="1">The sequence shown here is derived from an EMBL/GenBank/DDBJ whole genome shotgun (WGS) entry which is preliminary data.</text>
</comment>
<evidence type="ECO:0000313" key="1">
    <source>
        <dbReference type="EMBL" id="CAG8550679.1"/>
    </source>
</evidence>